<dbReference type="Gene3D" id="1.10.10.970">
    <property type="entry name" value="RNA 2'-phosphotransferase, Tpt1/KptA family, N-terminal domain"/>
    <property type="match status" value="1"/>
</dbReference>
<protein>
    <recommendedName>
        <fullName evidence="3">2'-phosphotransferase</fullName>
        <ecNumber evidence="3">2.7.1.160</ecNumber>
    </recommendedName>
</protein>
<dbReference type="Pfam" id="PF01885">
    <property type="entry name" value="PTS_2-RNA"/>
    <property type="match status" value="1"/>
</dbReference>
<evidence type="ECO:0000256" key="2">
    <source>
        <dbReference type="ARBA" id="ARBA00009836"/>
    </source>
</evidence>
<dbReference type="AlphaFoldDB" id="A0A1J4MSY0"/>
<dbReference type="GeneID" id="92364944"/>
<dbReference type="GO" id="GO:0000215">
    <property type="term" value="F:tRNA 2'-phosphotransferase activity"/>
    <property type="evidence" value="ECO:0007669"/>
    <property type="project" value="UniProtKB-EC"/>
</dbReference>
<dbReference type="SUPFAM" id="SSF56399">
    <property type="entry name" value="ADP-ribosylation"/>
    <property type="match status" value="1"/>
</dbReference>
<dbReference type="InterPro" id="IPR042081">
    <property type="entry name" value="RNA_2'-PTrans_C"/>
</dbReference>
<dbReference type="Gene3D" id="3.20.170.30">
    <property type="match status" value="1"/>
</dbReference>
<accession>A0A1J4MSY0</accession>
<comment type="similarity">
    <text evidence="2">Belongs to the KptA/TPT1 family.</text>
</comment>
<evidence type="ECO:0000313" key="7">
    <source>
        <dbReference type="EMBL" id="OII76013.1"/>
    </source>
</evidence>
<dbReference type="PANTHER" id="PTHR12684">
    <property type="entry name" value="PUTATIVE PHOSPHOTRANSFERASE"/>
    <property type="match status" value="1"/>
</dbReference>
<evidence type="ECO:0000256" key="1">
    <source>
        <dbReference type="ARBA" id="ARBA00003343"/>
    </source>
</evidence>
<dbReference type="OrthoDB" id="419694at2759"/>
<gene>
    <name evidence="7" type="ORF">cand_007590</name>
</gene>
<evidence type="ECO:0000256" key="5">
    <source>
        <dbReference type="ARBA" id="ARBA00023027"/>
    </source>
</evidence>
<evidence type="ECO:0000256" key="4">
    <source>
        <dbReference type="ARBA" id="ARBA00022679"/>
    </source>
</evidence>
<organism evidence="7 8">
    <name type="scientific">Cryptosporidium andersoni</name>
    <dbReference type="NCBI Taxonomy" id="117008"/>
    <lineage>
        <taxon>Eukaryota</taxon>
        <taxon>Sar</taxon>
        <taxon>Alveolata</taxon>
        <taxon>Apicomplexa</taxon>
        <taxon>Conoidasida</taxon>
        <taxon>Coccidia</taxon>
        <taxon>Eucoccidiorida</taxon>
        <taxon>Eimeriorina</taxon>
        <taxon>Cryptosporidiidae</taxon>
        <taxon>Cryptosporidium</taxon>
    </lineage>
</organism>
<dbReference type="VEuPathDB" id="CryptoDB:cand_007590"/>
<keyword evidence="8" id="KW-1185">Reference proteome</keyword>
<dbReference type="PANTHER" id="PTHR12684:SF2">
    <property type="entry name" value="TRNA 2'-PHOSPHOTRANSFERASE 1"/>
    <property type="match status" value="1"/>
</dbReference>
<dbReference type="Proteomes" id="UP000186804">
    <property type="component" value="Unassembled WGS sequence"/>
</dbReference>
<proteinExistence type="inferred from homology"/>
<evidence type="ECO:0000256" key="3">
    <source>
        <dbReference type="ARBA" id="ARBA00012007"/>
    </source>
</evidence>
<reference evidence="7 8" key="1">
    <citation type="submission" date="2016-10" db="EMBL/GenBank/DDBJ databases">
        <title>Reductive evolution of mitochondrial metabolism and differential evolution of invasion-related proteins in Cryptosporidium.</title>
        <authorList>
            <person name="Liu S."/>
            <person name="Roellig D.M."/>
            <person name="Guo Y."/>
            <person name="Li N."/>
            <person name="Frace M.A."/>
            <person name="Tang K."/>
            <person name="Zhang L."/>
            <person name="Feng Y."/>
            <person name="Xiao L."/>
        </authorList>
    </citation>
    <scope>NUCLEOTIDE SEQUENCE [LARGE SCALE GENOMIC DNA]</scope>
    <source>
        <strain evidence="7">30847</strain>
    </source>
</reference>
<sequence length="270" mass="31240">MSNRGPWISKRLSWLLRHGDPKITNLTFRPDGYVDIKDILRSIKGLKLEDILQIVEDDCKQRYSVCKIGDILYIRANQGHSLNFIQDDLLLNPILISQLKSFQDRIIVHGTYLKNWELIFNNGLKRRGNRQHIHFIPLSKLEIEPSRPDIEIKITNNEYTNIDLLVSYLKGYKCTKVCGIRPACEVLIFIDIYSILNESKDIKFFCSSNNLVLTRGDSEGILDPNFFILTIDLLSGFVLHNKLKKSCLEWPLITFLSKFFLGNRNVNNIG</sequence>
<comment type="caution">
    <text evidence="7">The sequence shown here is derived from an EMBL/GenBank/DDBJ whole genome shotgun (WGS) entry which is preliminary data.</text>
</comment>
<name>A0A1J4MSY0_9CRYT</name>
<evidence type="ECO:0000256" key="6">
    <source>
        <dbReference type="ARBA" id="ARBA00047949"/>
    </source>
</evidence>
<dbReference type="EMBL" id="LRBS01000069">
    <property type="protein sequence ID" value="OII76013.1"/>
    <property type="molecule type" value="Genomic_DNA"/>
</dbReference>
<dbReference type="InterPro" id="IPR002745">
    <property type="entry name" value="Ptrans_KptA/Tpt1"/>
</dbReference>
<dbReference type="RefSeq" id="XP_067067859.1">
    <property type="nucleotide sequence ID" value="XM_067210999.1"/>
</dbReference>
<keyword evidence="5" id="KW-0520">NAD</keyword>
<dbReference type="EC" id="2.7.1.160" evidence="3"/>
<dbReference type="InterPro" id="IPR042080">
    <property type="entry name" value="RNA_2'-PTrans_N"/>
</dbReference>
<evidence type="ECO:0000313" key="8">
    <source>
        <dbReference type="Proteomes" id="UP000186804"/>
    </source>
</evidence>
<comment type="function">
    <text evidence="1">Catalyzes the last step of tRNA splicing, the transfer of the splice junction 2'-phosphate from ligated tRNA to NAD to produce ADP-ribose 1''-2'' cyclic phosphate.</text>
</comment>
<dbReference type="GO" id="GO:0006388">
    <property type="term" value="P:tRNA splicing, via endonucleolytic cleavage and ligation"/>
    <property type="evidence" value="ECO:0007669"/>
    <property type="project" value="TreeGrafter"/>
</dbReference>
<comment type="catalytic activity">
    <reaction evidence="6">
        <text>2'-phospho-[ligated tRNA] + NAD(+) = mature tRNA + ADP-alpha-D-ribose 1'',2''-cyclic phosphate + nicotinamide</text>
        <dbReference type="Rhea" id="RHEA:23324"/>
        <dbReference type="Rhea" id="RHEA-COMP:11106"/>
        <dbReference type="Rhea" id="RHEA-COMP:11107"/>
        <dbReference type="ChEBI" id="CHEBI:17154"/>
        <dbReference type="ChEBI" id="CHEBI:57540"/>
        <dbReference type="ChEBI" id="CHEBI:76596"/>
        <dbReference type="ChEBI" id="CHEBI:82883"/>
        <dbReference type="ChEBI" id="CHEBI:85027"/>
        <dbReference type="EC" id="2.7.1.160"/>
    </reaction>
</comment>
<keyword evidence="4" id="KW-0808">Transferase</keyword>